<comment type="similarity">
    <text evidence="2">Belongs to the UQCRH/QCR6 family.</text>
</comment>
<evidence type="ECO:0000256" key="11">
    <source>
        <dbReference type="ARBA" id="ARBA00076110"/>
    </source>
</evidence>
<comment type="subcellular location">
    <subcellularLocation>
        <location evidence="1">Mitochondrion inner membrane</location>
        <topology evidence="1">Peripheral membrane protein</topology>
        <orientation evidence="1">Intermembrane side</orientation>
    </subcellularLocation>
</comment>
<evidence type="ECO:0000259" key="12">
    <source>
        <dbReference type="Pfam" id="PF02320"/>
    </source>
</evidence>
<dbReference type="SUPFAM" id="SSF81531">
    <property type="entry name" value="Non-heme 11 kDa protein of cytochrome bc1 complex (Ubiquinol-cytochrome c reductase)"/>
    <property type="match status" value="1"/>
</dbReference>
<keyword evidence="4" id="KW-0679">Respiratory chain</keyword>
<dbReference type="InterPro" id="IPR023184">
    <property type="entry name" value="Ubol_cytC_Rdtase_hinge_dom"/>
</dbReference>
<evidence type="ECO:0000313" key="13">
    <source>
        <dbReference type="RefSeq" id="XP_016433229.1"/>
    </source>
</evidence>
<evidence type="ECO:0000256" key="5">
    <source>
        <dbReference type="ARBA" id="ARBA00022792"/>
    </source>
</evidence>
<dbReference type="InterPro" id="IPR036811">
    <property type="entry name" value="Ubol_cytC_Rdtase_hinge_dom_sf"/>
</dbReference>
<evidence type="ECO:0000256" key="9">
    <source>
        <dbReference type="ARBA" id="ARBA00023157"/>
    </source>
</evidence>
<dbReference type="Pfam" id="PF02320">
    <property type="entry name" value="UCR_hinge"/>
    <property type="match status" value="1"/>
</dbReference>
<evidence type="ECO:0000256" key="3">
    <source>
        <dbReference type="ARBA" id="ARBA00022448"/>
    </source>
</evidence>
<keyword evidence="3" id="KW-0813">Transport</keyword>
<evidence type="ECO:0000256" key="8">
    <source>
        <dbReference type="ARBA" id="ARBA00023136"/>
    </source>
</evidence>
<dbReference type="PaxDb" id="4097-A0A1S3X016"/>
<gene>
    <name evidence="13" type="primary">LOC107759742</name>
</gene>
<dbReference type="GO" id="GO:0006122">
    <property type="term" value="P:mitochondrial electron transport, ubiquinol to cytochrome c"/>
    <property type="evidence" value="ECO:0000318"/>
    <property type="project" value="GO_Central"/>
</dbReference>
<evidence type="ECO:0000256" key="1">
    <source>
        <dbReference type="ARBA" id="ARBA00004137"/>
    </source>
</evidence>
<keyword evidence="6" id="KW-0249">Electron transport</keyword>
<evidence type="ECO:0000256" key="2">
    <source>
        <dbReference type="ARBA" id="ARBA00006498"/>
    </source>
</evidence>
<keyword evidence="8" id="KW-0472">Membrane</keyword>
<dbReference type="PANTHER" id="PTHR15336:SF0">
    <property type="entry name" value="CYTOCHROME B-C1 COMPLEX SUBUNIT 6, MITOCHONDRIAL"/>
    <property type="match status" value="1"/>
</dbReference>
<dbReference type="KEGG" id="nta:107759742"/>
<organism evidence="13">
    <name type="scientific">Nicotiana tabacum</name>
    <name type="common">Common tobacco</name>
    <dbReference type="NCBI Taxonomy" id="4097"/>
    <lineage>
        <taxon>Eukaryota</taxon>
        <taxon>Viridiplantae</taxon>
        <taxon>Streptophyta</taxon>
        <taxon>Embryophyta</taxon>
        <taxon>Tracheophyta</taxon>
        <taxon>Spermatophyta</taxon>
        <taxon>Magnoliopsida</taxon>
        <taxon>eudicotyledons</taxon>
        <taxon>Gunneridae</taxon>
        <taxon>Pentapetalae</taxon>
        <taxon>asterids</taxon>
        <taxon>lamiids</taxon>
        <taxon>Solanales</taxon>
        <taxon>Solanaceae</taxon>
        <taxon>Nicotianoideae</taxon>
        <taxon>Nicotianeae</taxon>
        <taxon>Nicotiana</taxon>
    </lineage>
</organism>
<dbReference type="FunFam" id="1.10.287.20:FF:000001">
    <property type="entry name" value="Cytochrome b-c1 complex subunit 6"/>
    <property type="match status" value="1"/>
</dbReference>
<keyword evidence="7" id="KW-0496">Mitochondrion</keyword>
<dbReference type="OrthoDB" id="10269034at2759"/>
<dbReference type="STRING" id="4097.A0A1S3X016"/>
<protein>
    <recommendedName>
        <fullName evidence="11">Complex III subunit VI</fullName>
    </recommendedName>
    <alternativeName>
        <fullName evidence="10">Mitochondrial hinge protein</fullName>
    </alternativeName>
</protein>
<evidence type="ECO:0000256" key="6">
    <source>
        <dbReference type="ARBA" id="ARBA00022982"/>
    </source>
</evidence>
<dbReference type="GO" id="GO:0005743">
    <property type="term" value="C:mitochondrial inner membrane"/>
    <property type="evidence" value="ECO:0007669"/>
    <property type="project" value="UniProtKB-SubCell"/>
</dbReference>
<evidence type="ECO:0000256" key="7">
    <source>
        <dbReference type="ARBA" id="ARBA00023128"/>
    </source>
</evidence>
<dbReference type="RefSeq" id="XP_016433229.1">
    <property type="nucleotide sequence ID" value="XM_016577743.1"/>
</dbReference>
<keyword evidence="5" id="KW-0999">Mitochondrion inner membrane</keyword>
<name>A0A1S3X016_TOBAC</name>
<dbReference type="AlphaFoldDB" id="A0A1S3X016"/>
<dbReference type="InterPro" id="IPR003422">
    <property type="entry name" value="Cyt_b-c1_6"/>
</dbReference>
<evidence type="ECO:0000256" key="4">
    <source>
        <dbReference type="ARBA" id="ARBA00022660"/>
    </source>
</evidence>
<proteinExistence type="inferred from homology"/>
<reference evidence="13" key="1">
    <citation type="submission" date="2025-08" db="UniProtKB">
        <authorList>
            <consortium name="RefSeq"/>
        </authorList>
    </citation>
    <scope>IDENTIFICATION</scope>
</reference>
<dbReference type="PANTHER" id="PTHR15336">
    <property type="entry name" value="UBIQUINOL-CYTOCHROME C REDUCTASE COMPLEX 7.8 KDA PROTEIN"/>
    <property type="match status" value="1"/>
</dbReference>
<dbReference type="GO" id="GO:0045275">
    <property type="term" value="C:respiratory chain complex III"/>
    <property type="evidence" value="ECO:0000318"/>
    <property type="project" value="GO_Central"/>
</dbReference>
<feature type="domain" description="Ubiquinol-cytochrome C reductase hinge" evidence="12">
    <location>
        <begin position="60"/>
        <end position="101"/>
    </location>
</feature>
<sequence>MKYRIYGFAPVSYTLEHGTWSVESPKISCSQLAESLYKLASLVIETRVFSVRSNSKIGILQACAKRIEGDESGHKHCTGQYFDYWQCIDKCVAVKLFDQLK</sequence>
<keyword evidence="9" id="KW-1015">Disulfide bond</keyword>
<accession>A0A1S3X016</accession>
<evidence type="ECO:0000256" key="10">
    <source>
        <dbReference type="ARBA" id="ARBA00044364"/>
    </source>
</evidence>
<dbReference type="Gene3D" id="1.10.287.20">
    <property type="entry name" value="Ubiquinol-cytochrome C reductase hinge domain"/>
    <property type="match status" value="1"/>
</dbReference>